<protein>
    <recommendedName>
        <fullName evidence="4">Tripartite tricarboxylate transporter substrate binding protein</fullName>
    </recommendedName>
</protein>
<evidence type="ECO:0008006" key="4">
    <source>
        <dbReference type="Google" id="ProtNLM"/>
    </source>
</evidence>
<dbReference type="InterPro" id="IPR005064">
    <property type="entry name" value="BUG"/>
</dbReference>
<proteinExistence type="inferred from homology"/>
<sequence length="87" mass="9548">MSTRPGYPGFERSEWYGFVGPAGLPPGVTARMNATILDALRQPGAVAKYRELDMATMPMTPAEFRTFLAEETERTTALVRAANITPQ</sequence>
<dbReference type="InterPro" id="IPR042100">
    <property type="entry name" value="Bug_dom1"/>
</dbReference>
<evidence type="ECO:0000256" key="1">
    <source>
        <dbReference type="ARBA" id="ARBA00006987"/>
    </source>
</evidence>
<dbReference type="Proteomes" id="UP001196565">
    <property type="component" value="Unassembled WGS sequence"/>
</dbReference>
<evidence type="ECO:0000313" key="2">
    <source>
        <dbReference type="EMBL" id="MBW6399365.1"/>
    </source>
</evidence>
<dbReference type="PANTHER" id="PTHR42928:SF5">
    <property type="entry name" value="BLR1237 PROTEIN"/>
    <property type="match status" value="1"/>
</dbReference>
<accession>A0ABS7ADI4</accession>
<dbReference type="Pfam" id="PF03401">
    <property type="entry name" value="TctC"/>
    <property type="match status" value="1"/>
</dbReference>
<evidence type="ECO:0000313" key="3">
    <source>
        <dbReference type="Proteomes" id="UP001196565"/>
    </source>
</evidence>
<comment type="similarity">
    <text evidence="1">Belongs to the UPF0065 (bug) family.</text>
</comment>
<comment type="caution">
    <text evidence="2">The sequence shown here is derived from an EMBL/GenBank/DDBJ whole genome shotgun (WGS) entry which is preliminary data.</text>
</comment>
<dbReference type="Gene3D" id="3.40.190.150">
    <property type="entry name" value="Bordetella uptake gene, domain 1"/>
    <property type="match status" value="1"/>
</dbReference>
<name>A0ABS7ADI4_9PROT</name>
<keyword evidence="3" id="KW-1185">Reference proteome</keyword>
<reference evidence="2 3" key="1">
    <citation type="submission" date="2021-07" db="EMBL/GenBank/DDBJ databases">
        <authorList>
            <person name="So Y."/>
        </authorList>
    </citation>
    <scope>NUCLEOTIDE SEQUENCE [LARGE SCALE GENOMIC DNA]</scope>
    <source>
        <strain evidence="2 3">HJA6</strain>
    </source>
</reference>
<dbReference type="EMBL" id="JAHYBZ010000005">
    <property type="protein sequence ID" value="MBW6399365.1"/>
    <property type="molecule type" value="Genomic_DNA"/>
</dbReference>
<dbReference type="RefSeq" id="WP_219763972.1">
    <property type="nucleotide sequence ID" value="NZ_JAHYBZ010000005.1"/>
</dbReference>
<organism evidence="2 3">
    <name type="scientific">Roseomonas alba</name>
    <dbReference type="NCBI Taxonomy" id="2846776"/>
    <lineage>
        <taxon>Bacteria</taxon>
        <taxon>Pseudomonadati</taxon>
        <taxon>Pseudomonadota</taxon>
        <taxon>Alphaproteobacteria</taxon>
        <taxon>Acetobacterales</taxon>
        <taxon>Roseomonadaceae</taxon>
        <taxon>Roseomonas</taxon>
    </lineage>
</organism>
<dbReference type="PANTHER" id="PTHR42928">
    <property type="entry name" value="TRICARBOXYLATE-BINDING PROTEIN"/>
    <property type="match status" value="1"/>
</dbReference>
<gene>
    <name evidence="2" type="ORF">KPL78_16015</name>
</gene>